<reference evidence="3" key="1">
    <citation type="submission" date="2023-07" db="EMBL/GenBank/DDBJ databases">
        <title>Chromosome-level genome assembly of Artemia franciscana.</title>
        <authorList>
            <person name="Jo E."/>
        </authorList>
    </citation>
    <scope>NUCLEOTIDE SEQUENCE</scope>
    <source>
        <tissue evidence="3">Whole body</tissue>
    </source>
</reference>
<evidence type="ECO:0000256" key="1">
    <source>
        <dbReference type="ARBA" id="ARBA00006224"/>
    </source>
</evidence>
<gene>
    <name evidence="3" type="ORF">QYM36_002799</name>
</gene>
<dbReference type="GO" id="GO:0140285">
    <property type="term" value="P:endosome fission"/>
    <property type="evidence" value="ECO:0007669"/>
    <property type="project" value="TreeGrafter"/>
</dbReference>
<feature type="coiled-coil region" evidence="2">
    <location>
        <begin position="425"/>
        <end position="452"/>
    </location>
</feature>
<evidence type="ECO:0000313" key="3">
    <source>
        <dbReference type="EMBL" id="KAK2722383.1"/>
    </source>
</evidence>
<keyword evidence="4" id="KW-1185">Reference proteome</keyword>
<dbReference type="PANTHER" id="PTHR15691">
    <property type="entry name" value="WASH COMPLEX SUBUNIT 5"/>
    <property type="match status" value="1"/>
</dbReference>
<dbReference type="Pfam" id="PF10266">
    <property type="entry name" value="Strumpellin"/>
    <property type="match status" value="1"/>
</dbReference>
<dbReference type="AlphaFoldDB" id="A0AA88L8G9"/>
<comment type="caution">
    <text evidence="3">The sequence shown here is derived from an EMBL/GenBank/DDBJ whole genome shotgun (WGS) entry which is preliminary data.</text>
</comment>
<dbReference type="PANTHER" id="PTHR15691:SF6">
    <property type="entry name" value="WASH COMPLEX SUBUNIT 5"/>
    <property type="match status" value="1"/>
</dbReference>
<dbReference type="GO" id="GO:0007032">
    <property type="term" value="P:endosome organization"/>
    <property type="evidence" value="ECO:0007669"/>
    <property type="project" value="TreeGrafter"/>
</dbReference>
<accession>A0AA88L8G9</accession>
<name>A0AA88L8G9_ARTSF</name>
<proteinExistence type="inferred from homology"/>
<evidence type="ECO:0008006" key="5">
    <source>
        <dbReference type="Google" id="ProtNLM"/>
    </source>
</evidence>
<comment type="similarity">
    <text evidence="1">Belongs to the strumpellin family.</text>
</comment>
<protein>
    <recommendedName>
        <fullName evidence="5">WASH complex subunit strumpellin</fullName>
    </recommendedName>
</protein>
<feature type="non-terminal residue" evidence="3">
    <location>
        <position position="1"/>
    </location>
</feature>
<keyword evidence="2" id="KW-0175">Coiled coil</keyword>
<dbReference type="Proteomes" id="UP001187531">
    <property type="component" value="Unassembled WGS sequence"/>
</dbReference>
<evidence type="ECO:0000313" key="4">
    <source>
        <dbReference type="Proteomes" id="UP001187531"/>
    </source>
</evidence>
<dbReference type="GO" id="GO:0030041">
    <property type="term" value="P:actin filament polymerization"/>
    <property type="evidence" value="ECO:0007669"/>
    <property type="project" value="TreeGrafter"/>
</dbReference>
<dbReference type="GO" id="GO:0071203">
    <property type="term" value="C:WASH complex"/>
    <property type="evidence" value="ECO:0007669"/>
    <property type="project" value="InterPro"/>
</dbReference>
<dbReference type="GO" id="GO:0051125">
    <property type="term" value="P:regulation of actin nucleation"/>
    <property type="evidence" value="ECO:0007669"/>
    <property type="project" value="TreeGrafter"/>
</dbReference>
<sequence>MTLSSTDFLAENNICGQALLSIVSQGNAIHAELGQLKDFVPLVFKKGTSEHVKFGGVLIDFEYFQSPDSFEATLEKNTSLRILDDQLKANFGSIINRFYLFLEAIHRYVVNLRTFLEDLESGVFVQQTMEMLMDHYEARQLMCEALWLFGTMLLLVDIFIDGEVREQLLVTYYRHSADSSDCSSVDDVCKLFRSTGFSYCERRPNKYPEEYFMREALPNYYIDHVIGKLRSSDIYNQTSAFPHPEHHTAALSTQAGMLAICLFFMPECLYHQSARMREIVDRFLPDSWIVPIHMGWCMNLVDWWQPYTAARTALTNTVGVSNVRIYSKKQADCLQKLISQTRVALNERLYSTENMLEKSNRLLRLLQDSNVTLRWLILHVLSEGKIGLSSKNVQKLRDLIVANQISSENILELILNSAELELQIKETLGQLLENKTVELERLQKECISSLEELSEVYSGKKPLTKLEKNENLAAWFMKVSKELKQISLEDVSGTSRKLTQVVRAVEEVQELNQVDSHPHIRQCMIDIGTTVKQMIRIINISDNLIVTLQLISDFSYAWGDHINHFVPKMQTLAKKDPNTISRLRATFLKLSSAMEQPLLRINQAQSEDMVSVSTFYSKELEGLVRKVLYVIPETMISLLEEIIRLQTELKELPTRIDREHQRDFAQLDERFKIAQLTHHVSQLSTGVLAMKSTLIGVINVDPRKLLEDGIRRELVRQLTINLHKVFVFGPKHKSIEVNEKMRDMVDIMNGFRRSFEYIQDFVNFHGLRIIDEESTRILCFMLEQEMNAFQRVHVHHWQSKYQSRTIPIPQLTPTDNQSATAIGRLVREIVRITDPRLTIYLDSEMAWFDQKTHSKIFEMKFFEMMHQAVSAVGVCCFIRLLEAMIREKVKEFQRRVQALAGDKNWKELEDTLKPATEEEIIDQPSRHYGNILSKASRYLAGLPELLASIGQLQLLQSCASFQLNVTAKYNAKNVVSALETLELGILNDVEKAMASSDLDSVFDEINELKELFERCGMRDTMFSHYVSLEDIGEMPFLLAILVLNHLPKLSYSKSLGSVVAKKNGDNDGYPLLVGLSTLLRHSGGLSGAFFAVIKQFIVSNICHL</sequence>
<dbReference type="EMBL" id="JAVRJZ010000005">
    <property type="protein sequence ID" value="KAK2722383.1"/>
    <property type="molecule type" value="Genomic_DNA"/>
</dbReference>
<dbReference type="GO" id="GO:0005768">
    <property type="term" value="C:endosome"/>
    <property type="evidence" value="ECO:0007669"/>
    <property type="project" value="TreeGrafter"/>
</dbReference>
<evidence type="ECO:0000256" key="2">
    <source>
        <dbReference type="SAM" id="Coils"/>
    </source>
</evidence>
<organism evidence="3 4">
    <name type="scientific">Artemia franciscana</name>
    <name type="common">Brine shrimp</name>
    <name type="synonym">Artemia sanfranciscana</name>
    <dbReference type="NCBI Taxonomy" id="6661"/>
    <lineage>
        <taxon>Eukaryota</taxon>
        <taxon>Metazoa</taxon>
        <taxon>Ecdysozoa</taxon>
        <taxon>Arthropoda</taxon>
        <taxon>Crustacea</taxon>
        <taxon>Branchiopoda</taxon>
        <taxon>Anostraca</taxon>
        <taxon>Artemiidae</taxon>
        <taxon>Artemia</taxon>
    </lineage>
</organism>
<dbReference type="InterPro" id="IPR019393">
    <property type="entry name" value="WASH_strumpellin"/>
</dbReference>